<feature type="transmembrane region" description="Helical" evidence="6">
    <location>
        <begin position="74"/>
        <end position="98"/>
    </location>
</feature>
<comment type="similarity">
    <text evidence="6">Belongs to the ABC-2 integral membrane protein family.</text>
</comment>
<dbReference type="RefSeq" id="WP_091728530.1">
    <property type="nucleotide sequence ID" value="NZ_LT629757.1"/>
</dbReference>
<evidence type="ECO:0000313" key="8">
    <source>
        <dbReference type="EMBL" id="SDS38211.1"/>
    </source>
</evidence>
<gene>
    <name evidence="8" type="ORF">SAMN04488570_1755</name>
</gene>
<dbReference type="GO" id="GO:0140359">
    <property type="term" value="F:ABC-type transporter activity"/>
    <property type="evidence" value="ECO:0007669"/>
    <property type="project" value="InterPro"/>
</dbReference>
<feature type="transmembrane region" description="Helical" evidence="6">
    <location>
        <begin position="128"/>
        <end position="149"/>
    </location>
</feature>
<dbReference type="PANTHER" id="PTHR43229:SF2">
    <property type="entry name" value="NODULATION PROTEIN J"/>
    <property type="match status" value="1"/>
</dbReference>
<dbReference type="InterPro" id="IPR000412">
    <property type="entry name" value="ABC_2_transport"/>
</dbReference>
<dbReference type="InterPro" id="IPR013525">
    <property type="entry name" value="ABC2_TM"/>
</dbReference>
<dbReference type="PIRSF" id="PIRSF006648">
    <property type="entry name" value="DrrB"/>
    <property type="match status" value="1"/>
</dbReference>
<dbReference type="PANTHER" id="PTHR43229">
    <property type="entry name" value="NODULATION PROTEIN J"/>
    <property type="match status" value="1"/>
</dbReference>
<keyword evidence="6" id="KW-0813">Transport</keyword>
<feature type="domain" description="ABC transmembrane type-2" evidence="7">
    <location>
        <begin position="38"/>
        <end position="271"/>
    </location>
</feature>
<evidence type="ECO:0000256" key="5">
    <source>
        <dbReference type="ARBA" id="ARBA00023251"/>
    </source>
</evidence>
<evidence type="ECO:0000256" key="1">
    <source>
        <dbReference type="ARBA" id="ARBA00004141"/>
    </source>
</evidence>
<dbReference type="GO" id="GO:0043190">
    <property type="term" value="C:ATP-binding cassette (ABC) transporter complex"/>
    <property type="evidence" value="ECO:0007669"/>
    <property type="project" value="InterPro"/>
</dbReference>
<keyword evidence="5" id="KW-0046">Antibiotic resistance</keyword>
<keyword evidence="6" id="KW-1003">Cell membrane</keyword>
<dbReference type="Pfam" id="PF01061">
    <property type="entry name" value="ABC2_membrane"/>
    <property type="match status" value="1"/>
</dbReference>
<name>A0A1H1RR25_9ACTN</name>
<dbReference type="STRING" id="642780.SAMN04488570_1755"/>
<keyword evidence="2 6" id="KW-0812">Transmembrane</keyword>
<organism evidence="8 9">
    <name type="scientific">Nocardioides scoriae</name>
    <dbReference type="NCBI Taxonomy" id="642780"/>
    <lineage>
        <taxon>Bacteria</taxon>
        <taxon>Bacillati</taxon>
        <taxon>Actinomycetota</taxon>
        <taxon>Actinomycetes</taxon>
        <taxon>Propionibacteriales</taxon>
        <taxon>Nocardioidaceae</taxon>
        <taxon>Nocardioides</taxon>
    </lineage>
</organism>
<feature type="transmembrane region" description="Helical" evidence="6">
    <location>
        <begin position="155"/>
        <end position="179"/>
    </location>
</feature>
<evidence type="ECO:0000256" key="4">
    <source>
        <dbReference type="ARBA" id="ARBA00023136"/>
    </source>
</evidence>
<dbReference type="GO" id="GO:0046677">
    <property type="term" value="P:response to antibiotic"/>
    <property type="evidence" value="ECO:0007669"/>
    <property type="project" value="UniProtKB-KW"/>
</dbReference>
<dbReference type="PROSITE" id="PS51012">
    <property type="entry name" value="ABC_TM2"/>
    <property type="match status" value="1"/>
</dbReference>
<reference evidence="9" key="1">
    <citation type="submission" date="2016-10" db="EMBL/GenBank/DDBJ databases">
        <authorList>
            <person name="Varghese N."/>
            <person name="Submissions S."/>
        </authorList>
    </citation>
    <scope>NUCLEOTIDE SEQUENCE [LARGE SCALE GENOMIC DNA]</scope>
    <source>
        <strain evidence="9">DSM 22127</strain>
    </source>
</reference>
<dbReference type="Proteomes" id="UP000198859">
    <property type="component" value="Chromosome I"/>
</dbReference>
<feature type="transmembrane region" description="Helical" evidence="6">
    <location>
        <begin position="191"/>
        <end position="211"/>
    </location>
</feature>
<dbReference type="InterPro" id="IPR047817">
    <property type="entry name" value="ABC2_TM_bact-type"/>
</dbReference>
<dbReference type="AlphaFoldDB" id="A0A1H1RR25"/>
<proteinExistence type="inferred from homology"/>
<evidence type="ECO:0000256" key="3">
    <source>
        <dbReference type="ARBA" id="ARBA00022989"/>
    </source>
</evidence>
<sequence length="274" mass="30027">MSTRTPPRTPAPRTASSRTLAPRMADYWWTVYKRTWKGSVVSSFVTPLLYVVAMGVLLGGFIQGDPDQLEGATTYLAFVVPGMLAAQSMQLVFGELTYPVMSGVKWHKTYFAMTATPLAVRDVVQSQVAFVLFRVALTSAVFCLVVAPFGVFATWWGALLAFLVQPLVALAFATPVFALSAHLKDETGFSLVFRLGMIPMFLFSGAFFPVANLSPVLEVLARLTPLWHGVDLTRMLTVDRFDPLLALVHVAYLVGLAALGYVLVLRFLGRRLAS</sequence>
<dbReference type="InterPro" id="IPR051784">
    <property type="entry name" value="Nod_factor_ABC_transporter"/>
</dbReference>
<keyword evidence="9" id="KW-1185">Reference proteome</keyword>
<evidence type="ECO:0000259" key="7">
    <source>
        <dbReference type="PROSITE" id="PS51012"/>
    </source>
</evidence>
<evidence type="ECO:0000256" key="2">
    <source>
        <dbReference type="ARBA" id="ARBA00022692"/>
    </source>
</evidence>
<dbReference type="PRINTS" id="PR00164">
    <property type="entry name" value="ABC2TRNSPORT"/>
</dbReference>
<protein>
    <recommendedName>
        <fullName evidence="6">Transport permease protein</fullName>
    </recommendedName>
</protein>
<comment type="subcellular location">
    <subcellularLocation>
        <location evidence="6">Cell membrane</location>
        <topology evidence="6">Multi-pass membrane protein</topology>
    </subcellularLocation>
    <subcellularLocation>
        <location evidence="1">Membrane</location>
        <topology evidence="1">Multi-pass membrane protein</topology>
    </subcellularLocation>
</comment>
<dbReference type="OrthoDB" id="9778589at2"/>
<feature type="transmembrane region" description="Helical" evidence="6">
    <location>
        <begin position="40"/>
        <end position="62"/>
    </location>
</feature>
<keyword evidence="3 6" id="KW-1133">Transmembrane helix</keyword>
<keyword evidence="4 6" id="KW-0472">Membrane</keyword>
<feature type="transmembrane region" description="Helical" evidence="6">
    <location>
        <begin position="244"/>
        <end position="268"/>
    </location>
</feature>
<evidence type="ECO:0000313" key="9">
    <source>
        <dbReference type="Proteomes" id="UP000198859"/>
    </source>
</evidence>
<dbReference type="EMBL" id="LT629757">
    <property type="protein sequence ID" value="SDS38211.1"/>
    <property type="molecule type" value="Genomic_DNA"/>
</dbReference>
<evidence type="ECO:0000256" key="6">
    <source>
        <dbReference type="RuleBase" id="RU361157"/>
    </source>
</evidence>
<accession>A0A1H1RR25</accession>